<dbReference type="OMA" id="PSCKSRH"/>
<dbReference type="RefSeq" id="XP_712488.1">
    <property type="nucleotide sequence ID" value="XM_707395.1"/>
</dbReference>
<dbReference type="PANTHER" id="PTHR20922">
    <property type="entry name" value="DNL-TYPE ZINC FINGER PROTEIN"/>
    <property type="match status" value="1"/>
</dbReference>
<dbReference type="PANTHER" id="PTHR20922:SF13">
    <property type="entry name" value="DNL-TYPE ZINC FINGER PROTEIN"/>
    <property type="match status" value="1"/>
</dbReference>
<evidence type="ECO:0000313" key="9">
    <source>
        <dbReference type="Proteomes" id="UP000000559"/>
    </source>
</evidence>
<proteinExistence type="predicted"/>
<name>A0A1D8PQU2_CANAL</name>
<dbReference type="FunCoup" id="A0A1D8PQU2">
    <property type="interactions" value="109"/>
</dbReference>
<dbReference type="Proteomes" id="UP000000559">
    <property type="component" value="Chromosome 7"/>
</dbReference>
<keyword evidence="9" id="KW-1185">Reference proteome</keyword>
<sequence>MISLIINPCRSSSVVRHTSQLILKSSLSTITNHNKHLLHFQQPLSGISKIITRHNTTSTSASLPNPIDKELLLQFTCNICNNRSSHNISKQAYDHGTVVVQCPSCKSRHLISDNLGFMEYNKKFNLADYLKQHHGQSIETDPNNTVLQFNDIPESLKQKLKATTEDGDSSTIEELDLPEPKDKK</sequence>
<dbReference type="eggNOG" id="KOG3277">
    <property type="taxonomic scope" value="Eukaryota"/>
</dbReference>
<dbReference type="VEuPathDB" id="FungiDB:C7_01360C_A"/>
<reference evidence="8 9" key="2">
    <citation type="journal article" date="2007" name="Genome Biol.">
        <title>Assembly of the Candida albicans genome into sixteen supercontigs aligned on the eight chromosomes.</title>
        <authorList>
            <person name="van het Hoog M."/>
            <person name="Rast T.J."/>
            <person name="Martchenko M."/>
            <person name="Grindle S."/>
            <person name="Dignard D."/>
            <person name="Hogues H."/>
            <person name="Cuomo C."/>
            <person name="Berriman M."/>
            <person name="Scherer S."/>
            <person name="Magee B.B."/>
            <person name="Whiteway M."/>
            <person name="Chibana H."/>
            <person name="Nantel A."/>
            <person name="Magee P.T."/>
        </authorList>
    </citation>
    <scope>GENOME REANNOTATION</scope>
    <source>
        <strain evidence="9">SC5314 / ATCC MYA-2876</strain>
    </source>
</reference>
<dbReference type="GO" id="GO:0030150">
    <property type="term" value="P:protein import into mitochondrial matrix"/>
    <property type="evidence" value="ECO:0000318"/>
    <property type="project" value="GO_Central"/>
</dbReference>
<evidence type="ECO:0000256" key="3">
    <source>
        <dbReference type="ARBA" id="ARBA00022833"/>
    </source>
</evidence>
<keyword evidence="3" id="KW-0862">Zinc</keyword>
<feature type="compositionally biased region" description="Acidic residues" evidence="5">
    <location>
        <begin position="165"/>
        <end position="177"/>
    </location>
</feature>
<dbReference type="InParanoid" id="A0A1D8PQU2"/>
<dbReference type="GO" id="GO:0098609">
    <property type="term" value="P:cell-cell adhesion"/>
    <property type="evidence" value="ECO:0000315"/>
    <property type="project" value="CGD"/>
</dbReference>
<dbReference type="EMBL" id="CP017629">
    <property type="protein sequence ID" value="AOW30503.1"/>
    <property type="molecule type" value="Genomic_DNA"/>
</dbReference>
<evidence type="ECO:0000256" key="4">
    <source>
        <dbReference type="PROSITE-ProRule" id="PRU00834"/>
    </source>
</evidence>
<keyword evidence="1" id="KW-0479">Metal-binding</keyword>
<dbReference type="GO" id="GO:0141156">
    <property type="term" value="P:cAMP/PKA signal transduction"/>
    <property type="evidence" value="ECO:0000315"/>
    <property type="project" value="CGD"/>
</dbReference>
<dbReference type="CGD" id="CAL0000182996">
    <property type="gene designation" value="FMP28"/>
</dbReference>
<reference evidence="8 9" key="3">
    <citation type="journal article" date="2013" name="Genome Biol.">
        <title>Assembly of a phased diploid Candida albicans genome facilitates allele-specific measurements and provides a simple model for repeat and indel structure.</title>
        <authorList>
            <person name="Muzzey D."/>
            <person name="Schwartz K."/>
            <person name="Weissman J.S."/>
            <person name="Sherlock G."/>
        </authorList>
    </citation>
    <scope>NUCLEOTIDE SEQUENCE [LARGE SCALE GENOMIC DNA]</scope>
    <source>
        <strain evidence="9">SC5314 / ATCC MYA-2876</strain>
    </source>
</reference>
<dbReference type="AlphaFoldDB" id="A0A1D8PQU2"/>
<accession>A0A1D8PQU2</accession>
<dbReference type="GO" id="GO:0006754">
    <property type="term" value="P:ATP biosynthetic process"/>
    <property type="evidence" value="ECO:0000315"/>
    <property type="project" value="CGD"/>
</dbReference>
<dbReference type="SMR" id="A0A1D8PQU2"/>
<evidence type="ECO:0000256" key="1">
    <source>
        <dbReference type="ARBA" id="ARBA00022723"/>
    </source>
</evidence>
<dbReference type="GO" id="GO:0034605">
    <property type="term" value="P:cellular response to heat"/>
    <property type="evidence" value="ECO:0000315"/>
    <property type="project" value="CGD"/>
</dbReference>
<dbReference type="GO" id="GO:0033554">
    <property type="term" value="P:cellular response to stress"/>
    <property type="evidence" value="ECO:0000315"/>
    <property type="project" value="CGD"/>
</dbReference>
<reference evidence="8 9" key="1">
    <citation type="journal article" date="2004" name="Proc. Natl. Acad. Sci. U.S.A.">
        <title>The diploid genome sequence of Candida albicans.</title>
        <authorList>
            <person name="Jones T."/>
            <person name="Federspiel N.A."/>
            <person name="Chibana H."/>
            <person name="Dungan J."/>
            <person name="Kalman S."/>
            <person name="Magee B.B."/>
            <person name="Newport G."/>
            <person name="Thorstenson Y.R."/>
            <person name="Agabian N."/>
            <person name="Magee P.T."/>
            <person name="Davis R.W."/>
            <person name="Scherer S."/>
        </authorList>
    </citation>
    <scope>NUCLEOTIDE SEQUENCE [LARGE SCALE GENOMIC DNA]</scope>
    <source>
        <strain evidence="9">SC5314 / ATCC MYA-2876</strain>
    </source>
</reference>
<dbReference type="GO" id="GO:0051087">
    <property type="term" value="F:protein-folding chaperone binding"/>
    <property type="evidence" value="ECO:0000318"/>
    <property type="project" value="GO_Central"/>
</dbReference>
<feature type="domain" description="DNL-type" evidence="6">
    <location>
        <begin position="66"/>
        <end position="165"/>
    </location>
</feature>
<evidence type="ECO:0000313" key="8">
    <source>
        <dbReference type="EMBL" id="AOW30503.1"/>
    </source>
</evidence>
<dbReference type="GO" id="GO:0044183">
    <property type="term" value="F:protein folding chaperone"/>
    <property type="evidence" value="ECO:0000270"/>
    <property type="project" value="CGD"/>
</dbReference>
<feature type="region of interest" description="Disordered" evidence="5">
    <location>
        <begin position="160"/>
        <end position="184"/>
    </location>
</feature>
<protein>
    <recommendedName>
        <fullName evidence="6">DNL-type domain-containing protein</fullName>
    </recommendedName>
</protein>
<dbReference type="InterPro" id="IPR007853">
    <property type="entry name" value="Znf_DNL-typ"/>
</dbReference>
<dbReference type="GO" id="GO:0005739">
    <property type="term" value="C:mitochondrion"/>
    <property type="evidence" value="ECO:0000314"/>
    <property type="project" value="CGD"/>
</dbReference>
<dbReference type="GO" id="GO:0006457">
    <property type="term" value="P:protein folding"/>
    <property type="evidence" value="ECO:0000318"/>
    <property type="project" value="GO_Central"/>
</dbReference>
<dbReference type="Pfam" id="PF05180">
    <property type="entry name" value="zf-DNL"/>
    <property type="match status" value="1"/>
</dbReference>
<evidence type="ECO:0000259" key="6">
    <source>
        <dbReference type="PROSITE" id="PS51501"/>
    </source>
</evidence>
<evidence type="ECO:0000256" key="2">
    <source>
        <dbReference type="ARBA" id="ARBA00022771"/>
    </source>
</evidence>
<dbReference type="GO" id="GO:0008270">
    <property type="term" value="F:zinc ion binding"/>
    <property type="evidence" value="ECO:0007669"/>
    <property type="project" value="UniProtKB-KW"/>
</dbReference>
<organism evidence="8 9">
    <name type="scientific">Candida albicans (strain SC5314 / ATCC MYA-2876)</name>
    <name type="common">Yeast</name>
    <dbReference type="NCBI Taxonomy" id="237561"/>
    <lineage>
        <taxon>Eukaryota</taxon>
        <taxon>Fungi</taxon>
        <taxon>Dikarya</taxon>
        <taxon>Ascomycota</taxon>
        <taxon>Saccharomycotina</taxon>
        <taxon>Pichiomycetes</taxon>
        <taxon>Debaryomycetaceae</taxon>
        <taxon>Candida/Lodderomyces clade</taxon>
        <taxon>Candida</taxon>
    </lineage>
</organism>
<dbReference type="OrthoDB" id="512667at2759"/>
<dbReference type="PROSITE" id="PS51501">
    <property type="entry name" value="ZF_DNL"/>
    <property type="match status" value="1"/>
</dbReference>
<dbReference type="KEGG" id="cal:CAALFM_C701360CA"/>
<dbReference type="InterPro" id="IPR024158">
    <property type="entry name" value="Mt_import_TIM15"/>
</dbReference>
<keyword evidence="2 4" id="KW-0863">Zinc-finger</keyword>
<evidence type="ECO:0000313" key="7">
    <source>
        <dbReference type="CGD" id="CAL0000182996"/>
    </source>
</evidence>
<dbReference type="GO" id="GO:0050821">
    <property type="term" value="P:protein stabilization"/>
    <property type="evidence" value="ECO:0000318"/>
    <property type="project" value="GO_Central"/>
</dbReference>
<dbReference type="GeneID" id="3645900"/>
<evidence type="ECO:0000256" key="5">
    <source>
        <dbReference type="SAM" id="MobiDB-lite"/>
    </source>
</evidence>
<gene>
    <name evidence="7" type="primary">FMP28</name>
    <name evidence="8" type="ordered locus">CAALFM_C701360CA</name>
    <name evidence="7" type="ordered locus">orf19.6917</name>
</gene>
<dbReference type="STRING" id="237561.A0A1D8PQU2"/>